<dbReference type="Gene3D" id="2.40.10.220">
    <property type="entry name" value="predicted glycosyltransferase like domains"/>
    <property type="match status" value="1"/>
</dbReference>
<evidence type="ECO:0000259" key="1">
    <source>
        <dbReference type="Pfam" id="PF22363"/>
    </source>
</evidence>
<organism evidence="2 3">
    <name type="scientific">Obesumbacterium proteus ATCC 12841</name>
    <dbReference type="NCBI Taxonomy" id="1354268"/>
    <lineage>
        <taxon>Bacteria</taxon>
        <taxon>Pseudomonadati</taxon>
        <taxon>Pseudomonadota</taxon>
        <taxon>Gammaproteobacteria</taxon>
        <taxon>Enterobacterales</taxon>
        <taxon>Hafniaceae</taxon>
        <taxon>Obesumbacterium</taxon>
    </lineage>
</organism>
<gene>
    <name evidence="2" type="ORF">M993_02127</name>
</gene>
<evidence type="ECO:0000313" key="3">
    <source>
        <dbReference type="Proteomes" id="UP000078431"/>
    </source>
</evidence>
<dbReference type="Proteomes" id="UP000078431">
    <property type="component" value="Unassembled WGS sequence"/>
</dbReference>
<evidence type="ECO:0000313" key="2">
    <source>
        <dbReference type="EMBL" id="OAT59134.1"/>
    </source>
</evidence>
<dbReference type="EMBL" id="LXEX01000029">
    <property type="protein sequence ID" value="OAT59134.1"/>
    <property type="molecule type" value="Genomic_DNA"/>
</dbReference>
<keyword evidence="3" id="KW-1185">Reference proteome</keyword>
<dbReference type="Pfam" id="PF22363">
    <property type="entry name" value="MrkH_YcgR_like"/>
    <property type="match status" value="1"/>
</dbReference>
<proteinExistence type="predicted"/>
<protein>
    <recommendedName>
        <fullName evidence="1">MrkH-like YcgR-like domain-containing protein</fullName>
    </recommendedName>
</protein>
<reference evidence="2 3" key="1">
    <citation type="submission" date="2016-04" db="EMBL/GenBank/DDBJ databases">
        <title>ATOL: Assembling a taxonomically balanced genome-scale reconstruction of the evolutionary history of the Enterobacteriaceae.</title>
        <authorList>
            <person name="Plunkett G.III."/>
            <person name="Neeno-Eckwall E.C."/>
            <person name="Glasner J.D."/>
            <person name="Perna N.T."/>
        </authorList>
    </citation>
    <scope>NUCLEOTIDE SEQUENCE [LARGE SCALE GENOMIC DNA]</scope>
    <source>
        <strain evidence="2 3">ATCC 12841</strain>
    </source>
</reference>
<feature type="domain" description="MrkH-like YcgR-like" evidence="1">
    <location>
        <begin position="3"/>
        <end position="101"/>
    </location>
</feature>
<comment type="caution">
    <text evidence="2">The sequence shown here is derived from an EMBL/GenBank/DDBJ whole genome shotgun (WGS) entry which is preliminary data.</text>
</comment>
<sequence>MLEGEPKRSKYEIMAILREEFRVKSRLTLSCKGMSWQSNIQKIDGLFFYLNVSDPIDLNMHKNVDFKFIIYSKLGRIEFNTYQVSDGEIRLDGFWCFTIPDSIYIVQRRISPRLRIQDDCQFYCTGRYKDGVRYKNILNDISEGGCSFIATNVDLSYHSKGSVLYNSTMVFGEYGNVVVNLRIVGVVEFRDDINEEQCEIKRYRISCMFLHKNSGYKERMERVVFKLIVDNKIKNRRLFI</sequence>
<name>A0AA91EHG6_9GAMM</name>
<dbReference type="InterPro" id="IPR054375">
    <property type="entry name" value="MrkH_YcgR-like_dom"/>
</dbReference>
<dbReference type="AlphaFoldDB" id="A0AA91EHG6"/>
<accession>A0AA91EHG6</accession>
<dbReference type="RefSeq" id="WP_061555277.1">
    <property type="nucleotide sequence ID" value="NZ_LXEX01000029.1"/>
</dbReference>